<dbReference type="FunFam" id="3.40.630.10:FF:000098">
    <property type="entry name" value="Gly-Xaa carboxypeptidase"/>
    <property type="match status" value="1"/>
</dbReference>
<evidence type="ECO:0000256" key="16">
    <source>
        <dbReference type="PIRSR" id="PIRSR037217-2"/>
    </source>
</evidence>
<dbReference type="PROSITE" id="PS00758">
    <property type="entry name" value="ARGE_DAPE_CPG2_1"/>
    <property type="match status" value="1"/>
</dbReference>
<keyword evidence="5" id="KW-0121">Carboxypeptidase</keyword>
<name>G0VKC4_NAUCA</name>
<reference evidence="19 20" key="1">
    <citation type="journal article" date="2011" name="Proc. Natl. Acad. Sci. U.S.A.">
        <title>Evolutionary erosion of yeast sex chromosomes by mating-type switching accidents.</title>
        <authorList>
            <person name="Gordon J.L."/>
            <person name="Armisen D."/>
            <person name="Proux-Wera E."/>
            <person name="Oheigeartaigh S.S."/>
            <person name="Byrne K.P."/>
            <person name="Wolfe K.H."/>
        </authorList>
    </citation>
    <scope>NUCLEOTIDE SEQUENCE [LARGE SCALE GENOMIC DNA]</scope>
    <source>
        <strain evidence="20">ATCC 76901 / BCRC 22586 / CBS 4309 / NBRC 1992 / NRRL Y-12630</strain>
    </source>
</reference>
<dbReference type="GeneID" id="96905645"/>
<evidence type="ECO:0000256" key="1">
    <source>
        <dbReference type="ARBA" id="ARBA00001947"/>
    </source>
</evidence>
<dbReference type="PANTHER" id="PTHR45962">
    <property type="entry name" value="N-FATTY-ACYL-AMINO ACID SYNTHASE/HYDROLASE PM20D1"/>
    <property type="match status" value="1"/>
</dbReference>
<dbReference type="Pfam" id="PF01546">
    <property type="entry name" value="Peptidase_M20"/>
    <property type="match status" value="1"/>
</dbReference>
<evidence type="ECO:0000256" key="7">
    <source>
        <dbReference type="ARBA" id="ARBA00022692"/>
    </source>
</evidence>
<accession>G0VKC4</accession>
<evidence type="ECO:0000256" key="8">
    <source>
        <dbReference type="ARBA" id="ARBA00022723"/>
    </source>
</evidence>
<proteinExistence type="inferred from homology"/>
<dbReference type="MEROPS" id="M20.002"/>
<feature type="transmembrane region" description="Helical" evidence="17">
    <location>
        <begin position="25"/>
        <end position="47"/>
    </location>
</feature>
<comment type="subcellular location">
    <subcellularLocation>
        <location evidence="2">Membrane</location>
        <topology evidence="2">Single-pass membrane protein</topology>
    </subcellularLocation>
</comment>
<dbReference type="Gene3D" id="1.10.150.900">
    <property type="match status" value="1"/>
</dbReference>
<keyword evidence="6" id="KW-0645">Protease</keyword>
<evidence type="ECO:0000256" key="11">
    <source>
        <dbReference type="ARBA" id="ARBA00022843"/>
    </source>
</evidence>
<dbReference type="GO" id="GO:0016020">
    <property type="term" value="C:membrane"/>
    <property type="evidence" value="ECO:0007669"/>
    <property type="project" value="UniProtKB-SubCell"/>
</dbReference>
<evidence type="ECO:0000313" key="19">
    <source>
        <dbReference type="EMBL" id="CCC71958.1"/>
    </source>
</evidence>
<evidence type="ECO:0000256" key="2">
    <source>
        <dbReference type="ARBA" id="ARBA00004167"/>
    </source>
</evidence>
<evidence type="ECO:0000259" key="18">
    <source>
        <dbReference type="Pfam" id="PF07687"/>
    </source>
</evidence>
<dbReference type="EMBL" id="HE576760">
    <property type="protein sequence ID" value="CCC71958.1"/>
    <property type="molecule type" value="Genomic_DNA"/>
</dbReference>
<feature type="active site" evidence="15">
    <location>
        <position position="163"/>
    </location>
</feature>
<evidence type="ECO:0000256" key="15">
    <source>
        <dbReference type="PIRSR" id="PIRSR037217-1"/>
    </source>
</evidence>
<evidence type="ECO:0000256" key="6">
    <source>
        <dbReference type="ARBA" id="ARBA00022670"/>
    </source>
</evidence>
<dbReference type="FunCoup" id="G0VKC4">
    <property type="interactions" value="60"/>
</dbReference>
<dbReference type="InterPro" id="IPR047177">
    <property type="entry name" value="Pept_M20A"/>
</dbReference>
<feature type="binding site" evidence="16">
    <location>
        <position position="262"/>
    </location>
    <ligand>
        <name>Zn(2+)</name>
        <dbReference type="ChEBI" id="CHEBI:29105"/>
        <label>2</label>
    </ligand>
</feature>
<evidence type="ECO:0000256" key="10">
    <source>
        <dbReference type="ARBA" id="ARBA00022833"/>
    </source>
</evidence>
<dbReference type="InterPro" id="IPR001261">
    <property type="entry name" value="ArgE/DapE_CS"/>
</dbReference>
<keyword evidence="4" id="KW-1017">Isopeptide bond</keyword>
<keyword evidence="20" id="KW-1185">Reference proteome</keyword>
<protein>
    <recommendedName>
        <fullName evidence="18">Peptidase M20 dimerisation domain-containing protein</fullName>
    </recommendedName>
</protein>
<dbReference type="OrthoDB" id="3064516at2759"/>
<evidence type="ECO:0000256" key="4">
    <source>
        <dbReference type="ARBA" id="ARBA00022499"/>
    </source>
</evidence>
<dbReference type="CDD" id="cd05674">
    <property type="entry name" value="M20_yscS"/>
    <property type="match status" value="1"/>
</dbReference>
<evidence type="ECO:0000256" key="9">
    <source>
        <dbReference type="ARBA" id="ARBA00022801"/>
    </source>
</evidence>
<evidence type="ECO:0000256" key="3">
    <source>
        <dbReference type="ARBA" id="ARBA00006247"/>
    </source>
</evidence>
<dbReference type="PANTHER" id="PTHR45962:SF1">
    <property type="entry name" value="N-FATTY-ACYL-AMINO ACID SYNTHASE_HYDROLASE PM20D1"/>
    <property type="match status" value="1"/>
</dbReference>
<dbReference type="OMA" id="ETDFVWG"/>
<keyword evidence="11" id="KW-0832">Ubl conjugation</keyword>
<evidence type="ECO:0000256" key="5">
    <source>
        <dbReference type="ARBA" id="ARBA00022645"/>
    </source>
</evidence>
<evidence type="ECO:0000256" key="17">
    <source>
        <dbReference type="SAM" id="Phobius"/>
    </source>
</evidence>
<gene>
    <name evidence="19" type="primary">NCAS0I02900</name>
    <name evidence="19" type="ordered locus">NCAS_0I02900</name>
</gene>
<evidence type="ECO:0000256" key="14">
    <source>
        <dbReference type="ARBA" id="ARBA00023180"/>
    </source>
</evidence>
<dbReference type="Gene3D" id="3.40.630.10">
    <property type="entry name" value="Zn peptidases"/>
    <property type="match status" value="1"/>
</dbReference>
<dbReference type="PROSITE" id="PS00759">
    <property type="entry name" value="ARGE_DAPE_CPG2_2"/>
    <property type="match status" value="1"/>
</dbReference>
<dbReference type="InterPro" id="IPR002933">
    <property type="entry name" value="Peptidase_M20"/>
</dbReference>
<dbReference type="InterPro" id="IPR036264">
    <property type="entry name" value="Bact_exopeptidase_dim_dom"/>
</dbReference>
<keyword evidence="10 16" id="KW-0862">Zinc</keyword>
<dbReference type="GO" id="GO:0004181">
    <property type="term" value="F:metallocarboxypeptidase activity"/>
    <property type="evidence" value="ECO:0007669"/>
    <property type="project" value="InterPro"/>
</dbReference>
<feature type="binding site" evidence="16">
    <location>
        <position position="198"/>
    </location>
    <ligand>
        <name>Zn(2+)</name>
        <dbReference type="ChEBI" id="CHEBI:29105"/>
        <label>1</label>
    </ligand>
</feature>
<dbReference type="InParanoid" id="G0VKC4"/>
<dbReference type="Proteomes" id="UP000001640">
    <property type="component" value="Chromosome 9"/>
</dbReference>
<dbReference type="KEGG" id="ncs:NCAS_0I02900"/>
<feature type="domain" description="Peptidase M20 dimerisation" evidence="18">
    <location>
        <begin position="282"/>
        <end position="438"/>
    </location>
</feature>
<dbReference type="InterPro" id="IPR017141">
    <property type="entry name" value="Pept_M20_carboxypep"/>
</dbReference>
<feature type="binding site" evidence="16">
    <location>
        <position position="198"/>
    </location>
    <ligand>
        <name>Zn(2+)</name>
        <dbReference type="ChEBI" id="CHEBI:29105"/>
        <label>2</label>
    </ligand>
</feature>
<dbReference type="GO" id="GO:0000328">
    <property type="term" value="C:fungal-type vacuole lumen"/>
    <property type="evidence" value="ECO:0007669"/>
    <property type="project" value="EnsemblFungi"/>
</dbReference>
<evidence type="ECO:0000313" key="20">
    <source>
        <dbReference type="Proteomes" id="UP000001640"/>
    </source>
</evidence>
<dbReference type="STRING" id="1064592.G0VKC4"/>
<dbReference type="GO" id="GO:0046872">
    <property type="term" value="F:metal ion binding"/>
    <property type="evidence" value="ECO:0007669"/>
    <property type="project" value="UniProtKB-KW"/>
</dbReference>
<dbReference type="InterPro" id="IPR011650">
    <property type="entry name" value="Peptidase_M20_dimer"/>
</dbReference>
<sequence length="575" mass="64205">MIGLPDNDDWYSTPRSFVEKYKKPLLYALAVIITLGTILIVFAIIHAHPSPREPLCPKIEPLVPTFNRSIDTILNDPTYKKQSIHRLSSAVKIPTVVQDNNPSPHDDPDFYYHFQEFQDFLKLTFPLVHSQLHLQKVNKFGLLYTWQGSNDTLAPLLLMSHQDVVPVNEATLSEWEYPPFSGHYDPETDFIWGRGSNDCKNLLIAQLEAIEQLLADGYAAPERTLLLSLGFDEEASGNHGAKHLSEFITNKYGNDSLYAILDEGEGIVEVDKGIFVAAPVVTEKGYVDVIVTINGHGGHSSIPPDHTTIGIAAQLIAALEDSPASKAFQFHDDNPVYGFLTCTAEHSESISKKSRNIILNAIKKSKKTLQALTDFLVNDSRLRDLIRTTTAIDKIQGGVKANALPEDTSFLINHRVDLHSSVNKTLQSDIDLIKDIAKKFNYGVSFMGETLLEETELGSIDIIFERPLEPAPLSPHKGPVWDILTGTIQDVFQNGVLDEDEDIYVTTSLFSGNTDTKYYWNLSKNIYRFNPSIIDEDLAKTLHSVNEHVDVPGHLSAVAFIYEYIVNVNQYGNSD</sequence>
<feature type="binding site" evidence="16">
    <location>
        <position position="543"/>
    </location>
    <ligand>
        <name>Zn(2+)</name>
        <dbReference type="ChEBI" id="CHEBI:29105"/>
        <label>1</label>
    </ligand>
</feature>
<dbReference type="SUPFAM" id="SSF53187">
    <property type="entry name" value="Zn-dependent exopeptidases"/>
    <property type="match status" value="1"/>
</dbReference>
<keyword evidence="14" id="KW-0325">Glycoprotein</keyword>
<dbReference type="Gene3D" id="3.30.70.360">
    <property type="match status" value="1"/>
</dbReference>
<feature type="binding site" evidence="16">
    <location>
        <position position="234"/>
    </location>
    <ligand>
        <name>Zn(2+)</name>
        <dbReference type="ChEBI" id="CHEBI:29105"/>
        <label>1</label>
    </ligand>
</feature>
<reference key="2">
    <citation type="submission" date="2011-08" db="EMBL/GenBank/DDBJ databases">
        <title>Genome sequence of Naumovozyma castellii.</title>
        <authorList>
            <person name="Gordon J.L."/>
            <person name="Armisen D."/>
            <person name="Proux-Wera E."/>
            <person name="OhEigeartaigh S.S."/>
            <person name="Byrne K.P."/>
            <person name="Wolfe K.H."/>
        </authorList>
    </citation>
    <scope>NUCLEOTIDE SEQUENCE</scope>
    <source>
        <strain>Type strain:CBS 4309</strain>
    </source>
</reference>
<dbReference type="SUPFAM" id="SSF55031">
    <property type="entry name" value="Bacterial exopeptidase dimerisation domain"/>
    <property type="match status" value="1"/>
</dbReference>
<dbReference type="RefSeq" id="XP_003678300.1">
    <property type="nucleotide sequence ID" value="XM_003678252.1"/>
</dbReference>
<dbReference type="eggNOG" id="KOG2275">
    <property type="taxonomic scope" value="Eukaryota"/>
</dbReference>
<comment type="similarity">
    <text evidence="3">Belongs to the peptidase M20A family.</text>
</comment>
<dbReference type="GO" id="GO:0051603">
    <property type="term" value="P:proteolysis involved in protein catabolic process"/>
    <property type="evidence" value="ECO:0007669"/>
    <property type="project" value="EnsemblFungi"/>
</dbReference>
<keyword evidence="8 16" id="KW-0479">Metal-binding</keyword>
<dbReference type="PIRSF" id="PIRSF037217">
    <property type="entry name" value="Carboxypeptidase_S"/>
    <property type="match status" value="1"/>
</dbReference>
<feature type="active site" description="Proton acceptor" evidence="15">
    <location>
        <position position="233"/>
    </location>
</feature>
<dbReference type="AlphaFoldDB" id="G0VKC4"/>
<organism evidence="19 20">
    <name type="scientific">Naumovozyma castellii</name>
    <name type="common">Yeast</name>
    <name type="synonym">Saccharomyces castellii</name>
    <dbReference type="NCBI Taxonomy" id="27288"/>
    <lineage>
        <taxon>Eukaryota</taxon>
        <taxon>Fungi</taxon>
        <taxon>Dikarya</taxon>
        <taxon>Ascomycota</taxon>
        <taxon>Saccharomycotina</taxon>
        <taxon>Saccharomycetes</taxon>
        <taxon>Saccharomycetales</taxon>
        <taxon>Saccharomycetaceae</taxon>
        <taxon>Naumovozyma</taxon>
    </lineage>
</organism>
<comment type="cofactor">
    <cofactor evidence="1">
        <name>Zn(2+)</name>
        <dbReference type="ChEBI" id="CHEBI:29105"/>
    </cofactor>
</comment>
<keyword evidence="7 17" id="KW-0812">Transmembrane</keyword>
<dbReference type="Pfam" id="PF07687">
    <property type="entry name" value="M20_dimer"/>
    <property type="match status" value="1"/>
</dbReference>
<keyword evidence="12 17" id="KW-1133">Transmembrane helix</keyword>
<feature type="binding site" evidence="16">
    <location>
        <position position="161"/>
    </location>
    <ligand>
        <name>Zn(2+)</name>
        <dbReference type="ChEBI" id="CHEBI:29105"/>
        <label>2</label>
    </ligand>
</feature>
<keyword evidence="9" id="KW-0378">Hydrolase</keyword>
<evidence type="ECO:0000256" key="13">
    <source>
        <dbReference type="ARBA" id="ARBA00023136"/>
    </source>
</evidence>
<dbReference type="HOGENOM" id="CLU_021802_11_0_1"/>
<evidence type="ECO:0000256" key="12">
    <source>
        <dbReference type="ARBA" id="ARBA00022989"/>
    </source>
</evidence>
<keyword evidence="13 17" id="KW-0472">Membrane</keyword>